<name>A0A9P9BZW9_9PEZI</name>
<dbReference type="EMBL" id="JAGTJQ010000001">
    <property type="protein sequence ID" value="KAH7040544.1"/>
    <property type="molecule type" value="Genomic_DNA"/>
</dbReference>
<evidence type="ECO:0000313" key="2">
    <source>
        <dbReference type="Proteomes" id="UP000756346"/>
    </source>
</evidence>
<sequence>MEARTPAAGVAVAAAAAAVVVVCGAASSRHLMMPPPLCLLACSHCRWSHLASAGSAVCGAVAGYPAGAGLQTSRLPVPCLCPLLSSHYCHRDGHRLQHPDSVFLPPLSKAWMTPGTTGQGSSCAVKARPDRTVPAAPAAVPAASAASRPGVRDRHSRVDVAAGYHCLLHRLQTSQHRRR</sequence>
<dbReference type="GeneID" id="70181859"/>
<gene>
    <name evidence="1" type="ORF">B0I36DRAFT_310955</name>
</gene>
<dbReference type="Proteomes" id="UP000756346">
    <property type="component" value="Unassembled WGS sequence"/>
</dbReference>
<dbReference type="RefSeq" id="XP_046018599.1">
    <property type="nucleotide sequence ID" value="XM_046152313.1"/>
</dbReference>
<comment type="caution">
    <text evidence="1">The sequence shown here is derived from an EMBL/GenBank/DDBJ whole genome shotgun (WGS) entry which is preliminary data.</text>
</comment>
<evidence type="ECO:0000313" key="1">
    <source>
        <dbReference type="EMBL" id="KAH7040544.1"/>
    </source>
</evidence>
<protein>
    <submittedName>
        <fullName evidence="1">Uncharacterized protein</fullName>
    </submittedName>
</protein>
<keyword evidence="2" id="KW-1185">Reference proteome</keyword>
<accession>A0A9P9BZW9</accession>
<proteinExistence type="predicted"/>
<organism evidence="1 2">
    <name type="scientific">Microdochium trichocladiopsis</name>
    <dbReference type="NCBI Taxonomy" id="1682393"/>
    <lineage>
        <taxon>Eukaryota</taxon>
        <taxon>Fungi</taxon>
        <taxon>Dikarya</taxon>
        <taxon>Ascomycota</taxon>
        <taxon>Pezizomycotina</taxon>
        <taxon>Sordariomycetes</taxon>
        <taxon>Xylariomycetidae</taxon>
        <taxon>Xylariales</taxon>
        <taxon>Microdochiaceae</taxon>
        <taxon>Microdochium</taxon>
    </lineage>
</organism>
<reference evidence="1" key="1">
    <citation type="journal article" date="2021" name="Nat. Commun.">
        <title>Genetic determinants of endophytism in the Arabidopsis root mycobiome.</title>
        <authorList>
            <person name="Mesny F."/>
            <person name="Miyauchi S."/>
            <person name="Thiergart T."/>
            <person name="Pickel B."/>
            <person name="Atanasova L."/>
            <person name="Karlsson M."/>
            <person name="Huettel B."/>
            <person name="Barry K.W."/>
            <person name="Haridas S."/>
            <person name="Chen C."/>
            <person name="Bauer D."/>
            <person name="Andreopoulos W."/>
            <person name="Pangilinan J."/>
            <person name="LaButti K."/>
            <person name="Riley R."/>
            <person name="Lipzen A."/>
            <person name="Clum A."/>
            <person name="Drula E."/>
            <person name="Henrissat B."/>
            <person name="Kohler A."/>
            <person name="Grigoriev I.V."/>
            <person name="Martin F.M."/>
            <person name="Hacquard S."/>
        </authorList>
    </citation>
    <scope>NUCLEOTIDE SEQUENCE</scope>
    <source>
        <strain evidence="1">MPI-CAGE-CH-0230</strain>
    </source>
</reference>
<dbReference type="AlphaFoldDB" id="A0A9P9BZW9"/>